<feature type="binding site" description="covalent" evidence="23">
    <location>
        <position position="121"/>
    </location>
    <ligand>
        <name>heme c</name>
        <dbReference type="ChEBI" id="CHEBI:61717"/>
        <label>1</label>
    </ligand>
</feature>
<reference evidence="26 27" key="1">
    <citation type="submission" date="2019-03" db="EMBL/GenBank/DDBJ databases">
        <title>Genomic Encyclopedia of Type Strains, Phase IV (KMG-IV): sequencing the most valuable type-strain genomes for metagenomic binning, comparative biology and taxonomic classification.</title>
        <authorList>
            <person name="Goeker M."/>
        </authorList>
    </citation>
    <scope>NUCLEOTIDE SEQUENCE [LARGE SCALE GENOMIC DNA]</scope>
    <source>
        <strain evidence="26 27">DSM 19345</strain>
    </source>
</reference>
<evidence type="ECO:0000256" key="20">
    <source>
        <dbReference type="ARBA" id="ARBA00025525"/>
    </source>
</evidence>
<keyword evidence="19 21" id="KW-0472">Membrane</keyword>
<feature type="binding site" description="covalent" evidence="23">
    <location>
        <position position="218"/>
    </location>
    <ligand>
        <name>heme c</name>
        <dbReference type="ChEBI" id="CHEBI:61717"/>
        <label>2</label>
    </ligand>
</feature>
<evidence type="ECO:0000256" key="7">
    <source>
        <dbReference type="ARBA" id="ARBA00022519"/>
    </source>
</evidence>
<evidence type="ECO:0000256" key="10">
    <source>
        <dbReference type="ARBA" id="ARBA00022692"/>
    </source>
</evidence>
<comment type="pathway">
    <text evidence="2 21">Energy metabolism; oxidative phosphorylation.</text>
</comment>
<keyword evidence="15 24" id="KW-1133">Transmembrane helix</keyword>
<keyword evidence="18 21" id="KW-0406">Ion transport</keyword>
<dbReference type="AlphaFoldDB" id="A0A4R3M9R7"/>
<evidence type="ECO:0000256" key="18">
    <source>
        <dbReference type="ARBA" id="ARBA00023065"/>
    </source>
</evidence>
<evidence type="ECO:0000313" key="27">
    <source>
        <dbReference type="Proteomes" id="UP000295678"/>
    </source>
</evidence>
<comment type="subcellular location">
    <subcellularLocation>
        <location evidence="1 21">Cell inner membrane</location>
    </subcellularLocation>
</comment>
<dbReference type="SUPFAM" id="SSF46626">
    <property type="entry name" value="Cytochrome c"/>
    <property type="match status" value="2"/>
</dbReference>
<dbReference type="GO" id="GO:0016491">
    <property type="term" value="F:oxidoreductase activity"/>
    <property type="evidence" value="ECO:0007669"/>
    <property type="project" value="UniProtKB-KW"/>
</dbReference>
<dbReference type="RefSeq" id="WP_132807076.1">
    <property type="nucleotide sequence ID" value="NZ_SMAK01000007.1"/>
</dbReference>
<keyword evidence="7 21" id="KW-0997">Cell inner membrane</keyword>
<dbReference type="NCBIfam" id="TIGR00782">
    <property type="entry name" value="ccoP"/>
    <property type="match status" value="1"/>
</dbReference>
<dbReference type="Proteomes" id="UP000295678">
    <property type="component" value="Unassembled WGS sequence"/>
</dbReference>
<evidence type="ECO:0000259" key="25">
    <source>
        <dbReference type="PROSITE" id="PS51007"/>
    </source>
</evidence>
<feature type="binding site" description="axial binding residue" evidence="22">
    <location>
        <position position="222"/>
    </location>
    <ligand>
        <name>heme c</name>
        <dbReference type="ChEBI" id="CHEBI:61717"/>
        <label>2</label>
    </ligand>
    <ligandPart>
        <name>Fe</name>
        <dbReference type="ChEBI" id="CHEBI:18248"/>
    </ligandPart>
</feature>
<dbReference type="Pfam" id="PF13442">
    <property type="entry name" value="Cytochrome_CBB3"/>
    <property type="match status" value="2"/>
</dbReference>
<dbReference type="PROSITE" id="PS51007">
    <property type="entry name" value="CYTC"/>
    <property type="match status" value="2"/>
</dbReference>
<keyword evidence="11 21" id="KW-0479">Metal-binding</keyword>
<evidence type="ECO:0000256" key="17">
    <source>
        <dbReference type="ARBA" id="ARBA00023004"/>
    </source>
</evidence>
<proteinExistence type="inferred from homology"/>
<keyword evidence="8 21" id="KW-0349">Heme</keyword>
<feature type="binding site" description="axial binding residue" evidence="22">
    <location>
        <position position="172"/>
    </location>
    <ligand>
        <name>heme c</name>
        <dbReference type="ChEBI" id="CHEBI:61717"/>
        <label>2</label>
    </ligand>
    <ligandPart>
        <name>Fe</name>
        <dbReference type="ChEBI" id="CHEBI:18248"/>
    </ligandPart>
</feature>
<feature type="binding site" description="covalent" evidence="23">
    <location>
        <position position="124"/>
    </location>
    <ligand>
        <name>heme c</name>
        <dbReference type="ChEBI" id="CHEBI:61717"/>
        <label>1</label>
    </ligand>
</feature>
<dbReference type="InterPro" id="IPR004678">
    <property type="entry name" value="Cyt_c_oxidase_cbb3_su3"/>
</dbReference>
<keyword evidence="6 21" id="KW-1003">Cell membrane</keyword>
<keyword evidence="14 21" id="KW-0249">Electron transport</keyword>
<evidence type="ECO:0000256" key="3">
    <source>
        <dbReference type="ARBA" id="ARBA00006113"/>
    </source>
</evidence>
<feature type="binding site" description="axial binding residue" evidence="22">
    <location>
        <position position="125"/>
    </location>
    <ligand>
        <name>heme c</name>
        <dbReference type="ChEBI" id="CHEBI:61717"/>
        <label>1</label>
    </ligand>
    <ligandPart>
        <name>Fe</name>
        <dbReference type="ChEBI" id="CHEBI:18248"/>
    </ligandPart>
</feature>
<comment type="cofactor">
    <cofactor evidence="21 23">
        <name>heme c</name>
        <dbReference type="ChEBI" id="CHEBI:61717"/>
    </cofactor>
    <text evidence="21 23">Binds 2 heme C groups per subunit.</text>
</comment>
<dbReference type="GO" id="GO:1902600">
    <property type="term" value="P:proton transmembrane transport"/>
    <property type="evidence" value="ECO:0007669"/>
    <property type="project" value="UniProtKB-KW"/>
</dbReference>
<keyword evidence="27" id="KW-1185">Reference proteome</keyword>
<dbReference type="InterPro" id="IPR009056">
    <property type="entry name" value="Cyt_c-like_dom"/>
</dbReference>
<dbReference type="InterPro" id="IPR050597">
    <property type="entry name" value="Cytochrome_c_Oxidase_Subunit"/>
</dbReference>
<name>A0A4R3M9R7_9HYPH</name>
<protein>
    <recommendedName>
        <fullName evidence="21">Cbb3-type cytochrome c oxidase subunit</fullName>
    </recommendedName>
</protein>
<keyword evidence="10 24" id="KW-0812">Transmembrane</keyword>
<dbReference type="GO" id="GO:0006119">
    <property type="term" value="P:oxidative phosphorylation"/>
    <property type="evidence" value="ECO:0007669"/>
    <property type="project" value="UniProtKB-UniPathway"/>
</dbReference>
<dbReference type="PANTHER" id="PTHR33751:SF1">
    <property type="entry name" value="CBB3-TYPE CYTOCHROME C OXIDASE SUBUNIT FIXP"/>
    <property type="match status" value="1"/>
</dbReference>
<sequence>MAKKEIDQISGIETTGHEWDGLKELNNPLPRWWLWTFYATIAWSAVYWILMPSWPLLTDYTRGIRGHSQRAVVIEQVEALRALRAQHGADLADAALEDIQATPRMLEFAMANGRAAFGDNCAPCHGAGGAGAIGYPNLNDDDWIWGGTLDDIHQTILYGIRSGHEQARFGDMPAFGRDGLLDAQQVRAVANYVRSLSGLEVEPTADLALGRTIYEDNCASCHGDSGEGMREVGAPNLTDPIWLYGSSLEAIIHRIEVGGGGVMPAWDQRLDPVTIKSLAVYVHALGGGE</sequence>
<keyword evidence="5 21" id="KW-0813">Transport</keyword>
<evidence type="ECO:0000256" key="21">
    <source>
        <dbReference type="PIRNR" id="PIRNR000006"/>
    </source>
</evidence>
<evidence type="ECO:0000256" key="12">
    <source>
        <dbReference type="ARBA" id="ARBA00022737"/>
    </source>
</evidence>
<dbReference type="InterPro" id="IPR036909">
    <property type="entry name" value="Cyt_c-like_dom_sf"/>
</dbReference>
<evidence type="ECO:0000256" key="22">
    <source>
        <dbReference type="PIRSR" id="PIRSR000006-1"/>
    </source>
</evidence>
<evidence type="ECO:0000256" key="4">
    <source>
        <dbReference type="ARBA" id="ARBA00011203"/>
    </source>
</evidence>
<evidence type="ECO:0000256" key="13">
    <source>
        <dbReference type="ARBA" id="ARBA00022781"/>
    </source>
</evidence>
<evidence type="ECO:0000256" key="1">
    <source>
        <dbReference type="ARBA" id="ARBA00004533"/>
    </source>
</evidence>
<dbReference type="GO" id="GO:0005506">
    <property type="term" value="F:iron ion binding"/>
    <property type="evidence" value="ECO:0007669"/>
    <property type="project" value="InterPro"/>
</dbReference>
<evidence type="ECO:0000256" key="16">
    <source>
        <dbReference type="ARBA" id="ARBA00023002"/>
    </source>
</evidence>
<evidence type="ECO:0000256" key="9">
    <source>
        <dbReference type="ARBA" id="ARBA00022660"/>
    </source>
</evidence>
<dbReference type="GO" id="GO:0020037">
    <property type="term" value="F:heme binding"/>
    <property type="evidence" value="ECO:0007669"/>
    <property type="project" value="InterPro"/>
</dbReference>
<evidence type="ECO:0000256" key="8">
    <source>
        <dbReference type="ARBA" id="ARBA00022617"/>
    </source>
</evidence>
<dbReference type="Gene3D" id="1.10.760.10">
    <property type="entry name" value="Cytochrome c-like domain"/>
    <property type="match status" value="2"/>
</dbReference>
<comment type="function">
    <text evidence="20">C-type cytochrome. Part of the cbb3-type cytochrome c oxidase complex. FixP subunit is required for transferring electrons from donor cytochrome c via its heme groups to FixO subunit. From there, electrons are shuttled to the catalytic binuclear center of FixN subunit where oxygen reduction takes place. The complex also functions as a proton pump.</text>
</comment>
<evidence type="ECO:0000256" key="11">
    <source>
        <dbReference type="ARBA" id="ARBA00022723"/>
    </source>
</evidence>
<keyword evidence="13 21" id="KW-0375">Hydrogen ion transport</keyword>
<feature type="transmembrane region" description="Helical" evidence="24">
    <location>
        <begin position="32"/>
        <end position="50"/>
    </location>
</feature>
<comment type="similarity">
    <text evidence="3 21">Belongs to the CcoP / FixP family.</text>
</comment>
<dbReference type="InterPro" id="IPR008168">
    <property type="entry name" value="Cyt_C_IC"/>
</dbReference>
<accession>A0A4R3M9R7</accession>
<dbReference type="GO" id="GO:0005886">
    <property type="term" value="C:plasma membrane"/>
    <property type="evidence" value="ECO:0007669"/>
    <property type="project" value="UniProtKB-SubCell"/>
</dbReference>
<dbReference type="PANTHER" id="PTHR33751">
    <property type="entry name" value="CBB3-TYPE CYTOCHROME C OXIDASE SUBUNIT FIXP"/>
    <property type="match status" value="1"/>
</dbReference>
<dbReference type="EMBL" id="SMAK01000007">
    <property type="protein sequence ID" value="TCT09373.1"/>
    <property type="molecule type" value="Genomic_DNA"/>
</dbReference>
<feature type="binding site" description="covalent" evidence="23">
    <location>
        <position position="221"/>
    </location>
    <ligand>
        <name>heme c</name>
        <dbReference type="ChEBI" id="CHEBI:61717"/>
        <label>2</label>
    </ligand>
</feature>
<dbReference type="Pfam" id="PF14715">
    <property type="entry name" value="FixP_N"/>
    <property type="match status" value="1"/>
</dbReference>
<keyword evidence="9 21" id="KW-0679">Respiratory chain</keyword>
<dbReference type="PIRSF" id="PIRSF000006">
    <property type="entry name" value="Cbb3-Cox_fixP"/>
    <property type="match status" value="1"/>
</dbReference>
<gene>
    <name evidence="26" type="ORF">EDC22_107221</name>
</gene>
<evidence type="ECO:0000256" key="2">
    <source>
        <dbReference type="ARBA" id="ARBA00004673"/>
    </source>
</evidence>
<keyword evidence="16 21" id="KW-0560">Oxidoreductase</keyword>
<evidence type="ECO:0000256" key="6">
    <source>
        <dbReference type="ARBA" id="ARBA00022475"/>
    </source>
</evidence>
<comment type="caution">
    <text evidence="26">The sequence shown here is derived from an EMBL/GenBank/DDBJ whole genome shotgun (WGS) entry which is preliminary data.</text>
</comment>
<feature type="domain" description="Cytochrome c" evidence="25">
    <location>
        <begin position="205"/>
        <end position="286"/>
    </location>
</feature>
<evidence type="ECO:0000256" key="5">
    <source>
        <dbReference type="ARBA" id="ARBA00022448"/>
    </source>
</evidence>
<keyword evidence="12" id="KW-0677">Repeat</keyword>
<evidence type="ECO:0000256" key="24">
    <source>
        <dbReference type="SAM" id="Phobius"/>
    </source>
</evidence>
<dbReference type="Gene3D" id="6.10.280.130">
    <property type="match status" value="1"/>
</dbReference>
<evidence type="ECO:0000256" key="15">
    <source>
        <dbReference type="ARBA" id="ARBA00022989"/>
    </source>
</evidence>
<organism evidence="26 27">
    <name type="scientific">Tepidamorphus gemmatus</name>
    <dbReference type="NCBI Taxonomy" id="747076"/>
    <lineage>
        <taxon>Bacteria</taxon>
        <taxon>Pseudomonadati</taxon>
        <taxon>Pseudomonadota</taxon>
        <taxon>Alphaproteobacteria</taxon>
        <taxon>Hyphomicrobiales</taxon>
        <taxon>Tepidamorphaceae</taxon>
        <taxon>Tepidamorphus</taxon>
    </lineage>
</organism>
<feature type="domain" description="Cytochrome c" evidence="25">
    <location>
        <begin position="108"/>
        <end position="197"/>
    </location>
</feature>
<dbReference type="InterPro" id="IPR032858">
    <property type="entry name" value="CcoP_N"/>
</dbReference>
<dbReference type="UniPathway" id="UPA00705"/>
<evidence type="ECO:0000256" key="23">
    <source>
        <dbReference type="PIRSR" id="PIRSR000006-2"/>
    </source>
</evidence>
<comment type="subunit">
    <text evidence="4">Component of the cbb3-type cytochrome c oxidase at least composed of FixN, FixO, FixQ and FixP.</text>
</comment>
<evidence type="ECO:0000313" key="26">
    <source>
        <dbReference type="EMBL" id="TCT09373.1"/>
    </source>
</evidence>
<evidence type="ECO:0000256" key="19">
    <source>
        <dbReference type="ARBA" id="ARBA00023136"/>
    </source>
</evidence>
<feature type="binding site" description="axial binding residue" evidence="22">
    <location>
        <position position="263"/>
    </location>
    <ligand>
        <name>heme c</name>
        <dbReference type="ChEBI" id="CHEBI:61717"/>
        <label>1</label>
    </ligand>
    <ligandPart>
        <name>Fe</name>
        <dbReference type="ChEBI" id="CHEBI:18248"/>
    </ligandPart>
</feature>
<dbReference type="GO" id="GO:0009055">
    <property type="term" value="F:electron transfer activity"/>
    <property type="evidence" value="ECO:0007669"/>
    <property type="project" value="InterPro"/>
</dbReference>
<dbReference type="OrthoDB" id="9811281at2"/>
<evidence type="ECO:0000256" key="14">
    <source>
        <dbReference type="ARBA" id="ARBA00022982"/>
    </source>
</evidence>
<keyword evidence="17 21" id="KW-0408">Iron</keyword>
<dbReference type="PRINTS" id="PR00605">
    <property type="entry name" value="CYTCHROMECIC"/>
</dbReference>
<dbReference type="InterPro" id="IPR038414">
    <property type="entry name" value="CcoP_N_sf"/>
</dbReference>